<protein>
    <submittedName>
        <fullName evidence="1">Uncharacterized protein</fullName>
    </submittedName>
</protein>
<evidence type="ECO:0000313" key="2">
    <source>
        <dbReference type="Proteomes" id="UP000323917"/>
    </source>
</evidence>
<sequence length="154" mass="16660">MNAIEKQAIGIQLLVPHKFSIKHFLFTGAFVFCLGCNSEPFDFVQASGDLAYEDGTPLPTEGGLRVIFAPTQPPINGEMYPPSGAAFPDATGKFSRVSSSRPGGGLVRGEQKVVILYQDLDSKRFVPKEYTSAASTPLVVNSDDAPFKLRIPRP</sequence>
<keyword evidence="2" id="KW-1185">Reference proteome</keyword>
<accession>A0A5B9Q856</accession>
<dbReference type="Proteomes" id="UP000323917">
    <property type="component" value="Chromosome"/>
</dbReference>
<dbReference type="RefSeq" id="WP_148072620.1">
    <property type="nucleotide sequence ID" value="NZ_CP042913.1"/>
</dbReference>
<reference evidence="1 2" key="1">
    <citation type="submission" date="2019-08" db="EMBL/GenBank/DDBJ databases">
        <title>Deep-cultivation of Planctomycetes and their phenomic and genomic characterization uncovers novel biology.</title>
        <authorList>
            <person name="Wiegand S."/>
            <person name="Jogler M."/>
            <person name="Boedeker C."/>
            <person name="Pinto D."/>
            <person name="Vollmers J."/>
            <person name="Rivas-Marin E."/>
            <person name="Kohn T."/>
            <person name="Peeters S.H."/>
            <person name="Heuer A."/>
            <person name="Rast P."/>
            <person name="Oberbeckmann S."/>
            <person name="Bunk B."/>
            <person name="Jeske O."/>
            <person name="Meyerdierks A."/>
            <person name="Storesund J.E."/>
            <person name="Kallscheuer N."/>
            <person name="Luecker S."/>
            <person name="Lage O.M."/>
            <person name="Pohl T."/>
            <person name="Merkel B.J."/>
            <person name="Hornburger P."/>
            <person name="Mueller R.-W."/>
            <person name="Bruemmer F."/>
            <person name="Labrenz M."/>
            <person name="Spormann A.M."/>
            <person name="Op den Camp H."/>
            <person name="Overmann J."/>
            <person name="Amann R."/>
            <person name="Jetten M.S.M."/>
            <person name="Mascher T."/>
            <person name="Medema M.H."/>
            <person name="Devos D.P."/>
            <person name="Kaster A.-K."/>
            <person name="Ovreas L."/>
            <person name="Rohde M."/>
            <person name="Galperin M.Y."/>
            <person name="Jogler C."/>
        </authorList>
    </citation>
    <scope>NUCLEOTIDE SEQUENCE [LARGE SCALE GENOMIC DNA]</scope>
    <source>
        <strain evidence="1 2">Pr1d</strain>
    </source>
</reference>
<gene>
    <name evidence="1" type="ORF">Pr1d_11800</name>
</gene>
<dbReference type="AlphaFoldDB" id="A0A5B9Q856"/>
<evidence type="ECO:0000313" key="1">
    <source>
        <dbReference type="EMBL" id="QEG33910.1"/>
    </source>
</evidence>
<dbReference type="KEGG" id="bgok:Pr1d_11800"/>
<organism evidence="1 2">
    <name type="scientific">Bythopirellula goksoeyrii</name>
    <dbReference type="NCBI Taxonomy" id="1400387"/>
    <lineage>
        <taxon>Bacteria</taxon>
        <taxon>Pseudomonadati</taxon>
        <taxon>Planctomycetota</taxon>
        <taxon>Planctomycetia</taxon>
        <taxon>Pirellulales</taxon>
        <taxon>Lacipirellulaceae</taxon>
        <taxon>Bythopirellula</taxon>
    </lineage>
</organism>
<name>A0A5B9Q856_9BACT</name>
<dbReference type="EMBL" id="CP042913">
    <property type="protein sequence ID" value="QEG33910.1"/>
    <property type="molecule type" value="Genomic_DNA"/>
</dbReference>
<proteinExistence type="predicted"/>